<feature type="region of interest" description="Disordered" evidence="1">
    <location>
        <begin position="19"/>
        <end position="39"/>
    </location>
</feature>
<name>A0A1V3XBJ9_MYCKA</name>
<organism evidence="2 3">
    <name type="scientific">Mycobacterium kansasii</name>
    <dbReference type="NCBI Taxonomy" id="1768"/>
    <lineage>
        <taxon>Bacteria</taxon>
        <taxon>Bacillati</taxon>
        <taxon>Actinomycetota</taxon>
        <taxon>Actinomycetes</taxon>
        <taxon>Mycobacteriales</taxon>
        <taxon>Mycobacteriaceae</taxon>
        <taxon>Mycobacterium</taxon>
    </lineage>
</organism>
<protein>
    <submittedName>
        <fullName evidence="2">Uncharacterized protein</fullName>
    </submittedName>
</protein>
<accession>A0A1V3XBJ9</accession>
<dbReference type="Proteomes" id="UP000189229">
    <property type="component" value="Unassembled WGS sequence"/>
</dbReference>
<sequence length="39" mass="3961">MGILFGGNRCRIAFAGWLPSGIPGASSAGRSATPRLSAR</sequence>
<evidence type="ECO:0000313" key="2">
    <source>
        <dbReference type="EMBL" id="OOK76537.1"/>
    </source>
</evidence>
<dbReference type="AlphaFoldDB" id="A0A1V3XBJ9"/>
<gene>
    <name evidence="2" type="ORF">BZL30_3146</name>
</gene>
<reference evidence="2 3" key="1">
    <citation type="submission" date="2017-02" db="EMBL/GenBank/DDBJ databases">
        <title>Complete genome sequences of Mycobacterium kansasii strains isolated from rhesus macaques.</title>
        <authorList>
            <person name="Panda A."/>
            <person name="Nagaraj S."/>
            <person name="Zhao X."/>
            <person name="Tettelin H."/>
            <person name="Detolla L.J."/>
        </authorList>
    </citation>
    <scope>NUCLEOTIDE SEQUENCE [LARGE SCALE GENOMIC DNA]</scope>
    <source>
        <strain evidence="2 3">11-3813</strain>
    </source>
</reference>
<proteinExistence type="predicted"/>
<comment type="caution">
    <text evidence="2">The sequence shown here is derived from an EMBL/GenBank/DDBJ whole genome shotgun (WGS) entry which is preliminary data.</text>
</comment>
<dbReference type="EMBL" id="MVBM01000003">
    <property type="protein sequence ID" value="OOK76537.1"/>
    <property type="molecule type" value="Genomic_DNA"/>
</dbReference>
<evidence type="ECO:0000313" key="3">
    <source>
        <dbReference type="Proteomes" id="UP000189229"/>
    </source>
</evidence>
<evidence type="ECO:0000256" key="1">
    <source>
        <dbReference type="SAM" id="MobiDB-lite"/>
    </source>
</evidence>